<dbReference type="EC" id="5.3.1.34" evidence="6"/>
<proteinExistence type="inferred from homology"/>
<evidence type="ECO:0000256" key="2">
    <source>
        <dbReference type="ARBA" id="ARBA00008754"/>
    </source>
</evidence>
<keyword evidence="8" id="KW-1185">Reference proteome</keyword>
<accession>A0A939MUK4</accession>
<comment type="caution">
    <text evidence="7">The sequence shown here is derived from an EMBL/GenBank/DDBJ whole genome shotgun (WGS) entry which is preliminary data.</text>
</comment>
<evidence type="ECO:0000256" key="4">
    <source>
        <dbReference type="ARBA" id="ARBA00051490"/>
    </source>
</evidence>
<name>A0A939MUK4_9MICO</name>
<dbReference type="NCBIfam" id="TIGR00689">
    <property type="entry name" value="rpiB_lacA_lacB"/>
    <property type="match status" value="1"/>
</dbReference>
<dbReference type="SUPFAM" id="SSF89623">
    <property type="entry name" value="Ribose/Galactose isomerase RpiB/AlsB"/>
    <property type="match status" value="1"/>
</dbReference>
<evidence type="ECO:0000256" key="1">
    <source>
        <dbReference type="ARBA" id="ARBA00004939"/>
    </source>
</evidence>
<keyword evidence="3 7" id="KW-0413">Isomerase</keyword>
<organism evidence="7 8">
    <name type="scientific">Leucobacter weissii</name>
    <dbReference type="NCBI Taxonomy" id="1983706"/>
    <lineage>
        <taxon>Bacteria</taxon>
        <taxon>Bacillati</taxon>
        <taxon>Actinomycetota</taxon>
        <taxon>Actinomycetes</taxon>
        <taxon>Micrococcales</taxon>
        <taxon>Microbacteriaceae</taxon>
        <taxon>Leucobacter</taxon>
    </lineage>
</organism>
<evidence type="ECO:0000313" key="8">
    <source>
        <dbReference type="Proteomes" id="UP000664382"/>
    </source>
</evidence>
<dbReference type="GO" id="GO:0071322">
    <property type="term" value="P:cellular response to carbohydrate stimulus"/>
    <property type="evidence" value="ECO:0007669"/>
    <property type="project" value="UniProtKB-ARBA"/>
</dbReference>
<reference evidence="7" key="1">
    <citation type="submission" date="2021-03" db="EMBL/GenBank/DDBJ databases">
        <title>Leucobacter chromiisoli sp. nov., isolated from chromium-containing soil of chemical plant.</title>
        <authorList>
            <person name="Xu Z."/>
        </authorList>
    </citation>
    <scope>NUCLEOTIDE SEQUENCE</scope>
    <source>
        <strain evidence="7">S27</strain>
    </source>
</reference>
<dbReference type="EMBL" id="JAGDYM010000021">
    <property type="protein sequence ID" value="MBO1903244.1"/>
    <property type="molecule type" value="Genomic_DNA"/>
</dbReference>
<dbReference type="InterPro" id="IPR051812">
    <property type="entry name" value="SPI_LacAB/RpiB"/>
</dbReference>
<dbReference type="PANTHER" id="PTHR43732:SF1">
    <property type="entry name" value="RIBOSE 5-PHOSPHATE ISOMERASE"/>
    <property type="match status" value="1"/>
</dbReference>
<sequence length="152" mass="16287">MDALKIVIGSDDAGFEYKERLKQDLEASDAVSTVVDVGVDADSHTNYPTVAVAAAEMVARGEADRALLICGTGLGVAIAANKIRGVRAVTAHDGFSVERAVLSNDAQVLCMGQRVVGIELARRLVREWLDYRFDPSSASNEKVQEICAYEGD</sequence>
<comment type="pathway">
    <text evidence="5">Carbohydrate metabolism; D-threitol degradation.</text>
</comment>
<dbReference type="GO" id="GO:0016861">
    <property type="term" value="F:intramolecular oxidoreductase activity, interconverting aldoses and ketoses"/>
    <property type="evidence" value="ECO:0007669"/>
    <property type="project" value="UniProtKB-ARBA"/>
</dbReference>
<dbReference type="AlphaFoldDB" id="A0A939MUK4"/>
<evidence type="ECO:0000313" key="7">
    <source>
        <dbReference type="EMBL" id="MBO1903244.1"/>
    </source>
</evidence>
<dbReference type="InterPro" id="IPR011860">
    <property type="entry name" value="Rib-5-P_Isoase_Actino"/>
</dbReference>
<dbReference type="Proteomes" id="UP000664382">
    <property type="component" value="Unassembled WGS sequence"/>
</dbReference>
<comment type="pathway">
    <text evidence="1">Carbohydrate metabolism; erythritol degradation.</text>
</comment>
<dbReference type="InterPro" id="IPR036569">
    <property type="entry name" value="RpiB_LacA_LacB_sf"/>
</dbReference>
<dbReference type="NCBIfam" id="TIGR02133">
    <property type="entry name" value="RPI_actino"/>
    <property type="match status" value="1"/>
</dbReference>
<dbReference type="InterPro" id="IPR003500">
    <property type="entry name" value="RpiB_LacA_LacB"/>
</dbReference>
<evidence type="ECO:0000256" key="5">
    <source>
        <dbReference type="ARBA" id="ARBA00060528"/>
    </source>
</evidence>
<dbReference type="Pfam" id="PF02502">
    <property type="entry name" value="LacAB_rpiB"/>
    <property type="match status" value="1"/>
</dbReference>
<evidence type="ECO:0000256" key="3">
    <source>
        <dbReference type="ARBA" id="ARBA00023235"/>
    </source>
</evidence>
<dbReference type="FunFam" id="3.40.1400.10:FF:000004">
    <property type="entry name" value="Ribose 5-phosphate isomerase"/>
    <property type="match status" value="1"/>
</dbReference>
<comment type="similarity">
    <text evidence="2">Belongs to the LacAB/RpiB family.</text>
</comment>
<protein>
    <recommendedName>
        <fullName evidence="6">D-erythrulose 4-phosphate isomerase</fullName>
        <ecNumber evidence="6">5.3.1.34</ecNumber>
    </recommendedName>
</protein>
<dbReference type="GO" id="GO:0009758">
    <property type="term" value="P:carbohydrate utilization"/>
    <property type="evidence" value="ECO:0007669"/>
    <property type="project" value="UniProtKB-ARBA"/>
</dbReference>
<dbReference type="NCBIfam" id="NF004051">
    <property type="entry name" value="PRK05571.1"/>
    <property type="match status" value="1"/>
</dbReference>
<comment type="catalytic activity">
    <reaction evidence="4">
        <text>D-erythrulose 4-phosphate = D-erythrose 4-phosphate</text>
        <dbReference type="Rhea" id="RHEA:48784"/>
        <dbReference type="ChEBI" id="CHEBI:16897"/>
        <dbReference type="ChEBI" id="CHEBI:90796"/>
        <dbReference type="EC" id="5.3.1.34"/>
    </reaction>
</comment>
<dbReference type="Gene3D" id="3.40.1400.10">
    <property type="entry name" value="Sugar-phosphate isomerase, RpiB/LacA/LacB"/>
    <property type="match status" value="1"/>
</dbReference>
<dbReference type="RefSeq" id="WP_208098976.1">
    <property type="nucleotide sequence ID" value="NZ_JAGDYM010000021.1"/>
</dbReference>
<gene>
    <name evidence="7" type="ORF">J4H92_14965</name>
</gene>
<dbReference type="PANTHER" id="PTHR43732">
    <property type="entry name" value="RIBOSE 5-PHOSPHATE ISOMERASE-RELATED"/>
    <property type="match status" value="1"/>
</dbReference>
<evidence type="ECO:0000256" key="6">
    <source>
        <dbReference type="ARBA" id="ARBA00066901"/>
    </source>
</evidence>
<dbReference type="GO" id="GO:0016052">
    <property type="term" value="P:carbohydrate catabolic process"/>
    <property type="evidence" value="ECO:0007669"/>
    <property type="project" value="UniProtKB-ARBA"/>
</dbReference>
<dbReference type="PIRSF" id="PIRSF005384">
    <property type="entry name" value="RpiB_LacA_B"/>
    <property type="match status" value="1"/>
</dbReference>